<proteinExistence type="predicted"/>
<dbReference type="SMART" id="SM00280">
    <property type="entry name" value="KAZAL"/>
    <property type="match status" value="1"/>
</dbReference>
<evidence type="ECO:0000313" key="4">
    <source>
        <dbReference type="Proteomes" id="UP000076420"/>
    </source>
</evidence>
<dbReference type="InterPro" id="IPR002350">
    <property type="entry name" value="Kazal_dom"/>
</dbReference>
<name>A0A2C9L0H7_BIOGL</name>
<gene>
    <name evidence="3" type="primary">106057568</name>
</gene>
<evidence type="ECO:0000259" key="2">
    <source>
        <dbReference type="PROSITE" id="PS51465"/>
    </source>
</evidence>
<dbReference type="VEuPathDB" id="VectorBase:BGLB025648"/>
<reference evidence="3" key="1">
    <citation type="submission" date="2020-05" db="UniProtKB">
        <authorList>
            <consortium name="EnsemblMetazoa"/>
        </authorList>
    </citation>
    <scope>IDENTIFICATION</scope>
    <source>
        <strain evidence="3">BB02</strain>
    </source>
</reference>
<sequence>MLRLSIVIAAFCIYLSLADYSGYSTGEVAPQPCPQNNECLDVYAPVCGTDGVTYSNGCELIKKTCGRVQVSYNGQCGNPSGPSDA</sequence>
<feature type="domain" description="Kazal-like" evidence="2">
    <location>
        <begin position="27"/>
        <end position="78"/>
    </location>
</feature>
<protein>
    <recommendedName>
        <fullName evidence="2">Kazal-like domain-containing protein</fullName>
    </recommendedName>
</protein>
<dbReference type="PROSITE" id="PS51465">
    <property type="entry name" value="KAZAL_2"/>
    <property type="match status" value="1"/>
</dbReference>
<dbReference type="KEGG" id="bgt:106057568"/>
<organism evidence="3 4">
    <name type="scientific">Biomphalaria glabrata</name>
    <name type="common">Bloodfluke planorb</name>
    <name type="synonym">Freshwater snail</name>
    <dbReference type="NCBI Taxonomy" id="6526"/>
    <lineage>
        <taxon>Eukaryota</taxon>
        <taxon>Metazoa</taxon>
        <taxon>Spiralia</taxon>
        <taxon>Lophotrochozoa</taxon>
        <taxon>Mollusca</taxon>
        <taxon>Gastropoda</taxon>
        <taxon>Heterobranchia</taxon>
        <taxon>Euthyneura</taxon>
        <taxon>Panpulmonata</taxon>
        <taxon>Hygrophila</taxon>
        <taxon>Lymnaeoidea</taxon>
        <taxon>Planorbidae</taxon>
        <taxon>Biomphalaria</taxon>
    </lineage>
</organism>
<dbReference type="Pfam" id="PF07648">
    <property type="entry name" value="Kazal_2"/>
    <property type="match status" value="1"/>
</dbReference>
<dbReference type="Proteomes" id="UP000076420">
    <property type="component" value="Unassembled WGS sequence"/>
</dbReference>
<dbReference type="EnsemblMetazoa" id="BGLB025648-RA">
    <property type="protein sequence ID" value="BGLB025648-PA"/>
    <property type="gene ID" value="BGLB025648"/>
</dbReference>
<feature type="signal peptide" evidence="1">
    <location>
        <begin position="1"/>
        <end position="18"/>
    </location>
</feature>
<accession>A0A2C9L0H7</accession>
<evidence type="ECO:0000313" key="3">
    <source>
        <dbReference type="EnsemblMetazoa" id="BGLB025648-PA"/>
    </source>
</evidence>
<evidence type="ECO:0000256" key="1">
    <source>
        <dbReference type="SAM" id="SignalP"/>
    </source>
</evidence>
<feature type="chain" id="PRO_5013084417" description="Kazal-like domain-containing protein" evidence="1">
    <location>
        <begin position="19"/>
        <end position="85"/>
    </location>
</feature>
<dbReference type="SUPFAM" id="SSF100895">
    <property type="entry name" value="Kazal-type serine protease inhibitors"/>
    <property type="match status" value="1"/>
</dbReference>
<dbReference type="AlphaFoldDB" id="A0A2C9L0H7"/>
<dbReference type="Gene3D" id="3.30.60.30">
    <property type="match status" value="1"/>
</dbReference>
<keyword evidence="1" id="KW-0732">Signal</keyword>
<dbReference type="InterPro" id="IPR036058">
    <property type="entry name" value="Kazal_dom_sf"/>
</dbReference>